<accession>A0A9Q3EX78</accession>
<proteinExistence type="predicted"/>
<dbReference type="Proteomes" id="UP000765509">
    <property type="component" value="Unassembled WGS sequence"/>
</dbReference>
<protein>
    <submittedName>
        <fullName evidence="1">Uncharacterized protein</fullName>
    </submittedName>
</protein>
<dbReference type="EMBL" id="AVOT02031938">
    <property type="protein sequence ID" value="MBW0525602.1"/>
    <property type="molecule type" value="Genomic_DNA"/>
</dbReference>
<keyword evidence="2" id="KW-1185">Reference proteome</keyword>
<reference evidence="1" key="1">
    <citation type="submission" date="2021-03" db="EMBL/GenBank/DDBJ databases">
        <title>Draft genome sequence of rust myrtle Austropuccinia psidii MF-1, a brazilian biotype.</title>
        <authorList>
            <person name="Quecine M.C."/>
            <person name="Pachon D.M.R."/>
            <person name="Bonatelli M.L."/>
            <person name="Correr F.H."/>
            <person name="Franceschini L.M."/>
            <person name="Leite T.F."/>
            <person name="Margarido G.R.A."/>
            <person name="Almeida C.A."/>
            <person name="Ferrarezi J.A."/>
            <person name="Labate C.A."/>
        </authorList>
    </citation>
    <scope>NUCLEOTIDE SEQUENCE</scope>
    <source>
        <strain evidence="1">MF-1</strain>
    </source>
</reference>
<evidence type="ECO:0000313" key="1">
    <source>
        <dbReference type="EMBL" id="MBW0525602.1"/>
    </source>
</evidence>
<dbReference type="OrthoDB" id="2507171at2759"/>
<evidence type="ECO:0000313" key="2">
    <source>
        <dbReference type="Proteomes" id="UP000765509"/>
    </source>
</evidence>
<dbReference type="AlphaFoldDB" id="A0A9Q3EX78"/>
<name>A0A9Q3EX78_9BASI</name>
<gene>
    <name evidence="1" type="ORF">O181_065317</name>
</gene>
<sequence>MRTPNRNVPRWQISIQEYCENIYKNADGPSRWAVAYTSENPGWVPEEENHIEGICVPDIDTELFNQVKDSYTMDNNCHILCQLLMKDCKDLSSSSKLDRVWKKPIRKEDSFSLRESFTIEPKIHVS</sequence>
<comment type="caution">
    <text evidence="1">The sequence shown here is derived from an EMBL/GenBank/DDBJ whole genome shotgun (WGS) entry which is preliminary data.</text>
</comment>
<organism evidence="1 2">
    <name type="scientific">Austropuccinia psidii MF-1</name>
    <dbReference type="NCBI Taxonomy" id="1389203"/>
    <lineage>
        <taxon>Eukaryota</taxon>
        <taxon>Fungi</taxon>
        <taxon>Dikarya</taxon>
        <taxon>Basidiomycota</taxon>
        <taxon>Pucciniomycotina</taxon>
        <taxon>Pucciniomycetes</taxon>
        <taxon>Pucciniales</taxon>
        <taxon>Sphaerophragmiaceae</taxon>
        <taxon>Austropuccinia</taxon>
    </lineage>
</organism>